<sequence length="175" mass="19763">VVNFPKNVIKKGHCLDEKCLNKKCRKIAALVSSDAGQALMCLEDQDCPMGYYCAALHCAVKLENGYACIRNEMCEEGYCDETCGSCLTHEHCNKDQRCKRAYSKDKGNRCAPRKRNGQSCKENEECKSSHCFDGRCRVCSTDDVCPPGFYCEINDLKEGDNICRRKEELRSKCTV</sequence>
<feature type="non-terminal residue" evidence="1">
    <location>
        <position position="175"/>
    </location>
</feature>
<comment type="caution">
    <text evidence="1">The sequence shown here is derived from an EMBL/GenBank/DDBJ whole genome shotgun (WGS) entry which is preliminary data.</text>
</comment>
<reference evidence="1" key="1">
    <citation type="submission" date="2022-03" db="EMBL/GenBank/DDBJ databases">
        <authorList>
            <person name="Martin C."/>
        </authorList>
    </citation>
    <scope>NUCLEOTIDE SEQUENCE</scope>
</reference>
<organism evidence="1 2">
    <name type="scientific">Owenia fusiformis</name>
    <name type="common">Polychaete worm</name>
    <dbReference type="NCBI Taxonomy" id="6347"/>
    <lineage>
        <taxon>Eukaryota</taxon>
        <taxon>Metazoa</taxon>
        <taxon>Spiralia</taxon>
        <taxon>Lophotrochozoa</taxon>
        <taxon>Annelida</taxon>
        <taxon>Polychaeta</taxon>
        <taxon>Sedentaria</taxon>
        <taxon>Canalipalpata</taxon>
        <taxon>Sabellida</taxon>
        <taxon>Oweniida</taxon>
        <taxon>Oweniidae</taxon>
        <taxon>Owenia</taxon>
    </lineage>
</organism>
<accession>A0A8J1TSD0</accession>
<name>A0A8J1TSD0_OWEFU</name>
<proteinExistence type="predicted"/>
<protein>
    <submittedName>
        <fullName evidence="1">Uncharacterized protein</fullName>
    </submittedName>
</protein>
<dbReference type="AlphaFoldDB" id="A0A8J1TSD0"/>
<gene>
    <name evidence="1" type="ORF">OFUS_LOCUS14604</name>
</gene>
<feature type="non-terminal residue" evidence="1">
    <location>
        <position position="1"/>
    </location>
</feature>
<keyword evidence="2" id="KW-1185">Reference proteome</keyword>
<dbReference type="EMBL" id="CAIIXF020000007">
    <property type="protein sequence ID" value="CAH1789202.1"/>
    <property type="molecule type" value="Genomic_DNA"/>
</dbReference>
<dbReference type="Proteomes" id="UP000749559">
    <property type="component" value="Unassembled WGS sequence"/>
</dbReference>
<evidence type="ECO:0000313" key="2">
    <source>
        <dbReference type="Proteomes" id="UP000749559"/>
    </source>
</evidence>
<evidence type="ECO:0000313" key="1">
    <source>
        <dbReference type="EMBL" id="CAH1789202.1"/>
    </source>
</evidence>